<comment type="cofactor">
    <cofactor evidence="1">
        <name>Zn(2+)</name>
        <dbReference type="ChEBI" id="CHEBI:29105"/>
    </cofactor>
</comment>
<dbReference type="PANTHER" id="PTHR30096:SF0">
    <property type="entry name" value="4,5-DOPA DIOXYGENASE EXTRADIOL-LIKE PROTEIN"/>
    <property type="match status" value="1"/>
</dbReference>
<accession>A0ABZ0J4Y4</accession>
<evidence type="ECO:0000256" key="2">
    <source>
        <dbReference type="ARBA" id="ARBA00007581"/>
    </source>
</evidence>
<dbReference type="PANTHER" id="PTHR30096">
    <property type="entry name" value="4,5-DOPA DIOXYGENASE EXTRADIOL-LIKE PROTEIN"/>
    <property type="match status" value="1"/>
</dbReference>
<proteinExistence type="inferred from homology"/>
<organism evidence="7 8">
    <name type="scientific">Diaphorobacter limosus</name>
    <dbReference type="NCBI Taxonomy" id="3036128"/>
    <lineage>
        <taxon>Bacteria</taxon>
        <taxon>Pseudomonadati</taxon>
        <taxon>Pseudomonadota</taxon>
        <taxon>Betaproteobacteria</taxon>
        <taxon>Burkholderiales</taxon>
        <taxon>Comamonadaceae</taxon>
        <taxon>Diaphorobacter</taxon>
    </lineage>
</organism>
<dbReference type="Proteomes" id="UP001303211">
    <property type="component" value="Chromosome"/>
</dbReference>
<dbReference type="Gene3D" id="3.40.830.10">
    <property type="entry name" value="LigB-like"/>
    <property type="match status" value="1"/>
</dbReference>
<gene>
    <name evidence="7" type="ORF">P4826_02000</name>
</gene>
<keyword evidence="4" id="KW-0862">Zinc</keyword>
<evidence type="ECO:0000256" key="4">
    <source>
        <dbReference type="ARBA" id="ARBA00022833"/>
    </source>
</evidence>
<evidence type="ECO:0000313" key="7">
    <source>
        <dbReference type="EMBL" id="WOO32918.1"/>
    </source>
</evidence>
<evidence type="ECO:0000256" key="3">
    <source>
        <dbReference type="ARBA" id="ARBA00022723"/>
    </source>
</evidence>
<feature type="domain" description="Extradiol ring-cleavage dioxygenase class III enzyme subunit B" evidence="6">
    <location>
        <begin position="35"/>
        <end position="255"/>
    </location>
</feature>
<dbReference type="CDD" id="cd07363">
    <property type="entry name" value="45_DOPA_Dioxygenase"/>
    <property type="match status" value="1"/>
</dbReference>
<evidence type="ECO:0000313" key="8">
    <source>
        <dbReference type="Proteomes" id="UP001303211"/>
    </source>
</evidence>
<keyword evidence="8" id="KW-1185">Reference proteome</keyword>
<name>A0ABZ0J4Y4_9BURK</name>
<keyword evidence="7" id="KW-0223">Dioxygenase</keyword>
<dbReference type="RefSeq" id="WP_317702335.1">
    <property type="nucleotide sequence ID" value="NZ_CP136921.1"/>
</dbReference>
<dbReference type="PIRSF" id="PIRSF006157">
    <property type="entry name" value="Doxgns_DODA"/>
    <property type="match status" value="1"/>
</dbReference>
<protein>
    <submittedName>
        <fullName evidence="7">Class III extradiol ring-cleavage dioxygenase</fullName>
        <ecNumber evidence="7">1.13.-.-</ecNumber>
    </submittedName>
</protein>
<dbReference type="Pfam" id="PF02900">
    <property type="entry name" value="LigB"/>
    <property type="match status" value="1"/>
</dbReference>
<keyword evidence="5 7" id="KW-0560">Oxidoreductase</keyword>
<sequence length="271" mass="28883">MNQDPQPISPAALPTLYVSHGAPLFALAPGSTGPALTQWGAQLRAQHPDLRGVVVMSPHWMAQGVTVMTGARPATWHDFGGFPPELYQLQYPAPGDPALAGQVLDLLRQAGMDARGDAARPFDHGAWVPLMHLFPQADLPVVQLALPLGAGPAEVHALGAALRGLRAQGVLLAGSGSMTHNLAEFFGGVSEPAPYVLEFSRWIEQQLERGDLAALLDYRARAPHARRAHPTEEHFLPLFFALGAAGAGAHAEYLSREVMYGMLAMDAFSLG</sequence>
<dbReference type="SUPFAM" id="SSF53213">
    <property type="entry name" value="LigB-like"/>
    <property type="match status" value="1"/>
</dbReference>
<dbReference type="EC" id="1.13.-.-" evidence="7"/>
<keyword evidence="3" id="KW-0479">Metal-binding</keyword>
<evidence type="ECO:0000256" key="1">
    <source>
        <dbReference type="ARBA" id="ARBA00001947"/>
    </source>
</evidence>
<dbReference type="InterPro" id="IPR004183">
    <property type="entry name" value="Xdiol_dOase_suB"/>
</dbReference>
<dbReference type="GO" id="GO:0051213">
    <property type="term" value="F:dioxygenase activity"/>
    <property type="evidence" value="ECO:0007669"/>
    <property type="project" value="UniProtKB-KW"/>
</dbReference>
<dbReference type="InterPro" id="IPR014436">
    <property type="entry name" value="Extradiol_dOase_DODA"/>
</dbReference>
<evidence type="ECO:0000259" key="6">
    <source>
        <dbReference type="Pfam" id="PF02900"/>
    </source>
</evidence>
<dbReference type="EMBL" id="CP136921">
    <property type="protein sequence ID" value="WOO32918.1"/>
    <property type="molecule type" value="Genomic_DNA"/>
</dbReference>
<evidence type="ECO:0000256" key="5">
    <source>
        <dbReference type="ARBA" id="ARBA00023002"/>
    </source>
</evidence>
<reference evidence="7 8" key="1">
    <citation type="submission" date="2023-03" db="EMBL/GenBank/DDBJ databases">
        <title>Diaphorobacter basophil sp. nov., isolated from a sewage-treatment plant.</title>
        <authorList>
            <person name="Yang K."/>
        </authorList>
    </citation>
    <scope>NUCLEOTIDE SEQUENCE [LARGE SCALE GENOMIC DNA]</scope>
    <source>
        <strain evidence="7 8">Y-1</strain>
    </source>
</reference>
<comment type="similarity">
    <text evidence="2">Belongs to the DODA-type extradiol aromatic ring-opening dioxygenase family.</text>
</comment>